<keyword evidence="3" id="KW-0808">Transferase</keyword>
<dbReference type="PANTHER" id="PTHR42786">
    <property type="entry name" value="TRNA/RRNA METHYLTRANSFERASE"/>
    <property type="match status" value="1"/>
</dbReference>
<keyword evidence="2 5" id="KW-0489">Methyltransferase</keyword>
<keyword evidence="5" id="KW-0963">Cytoplasm</keyword>
<dbReference type="GO" id="GO:0160206">
    <property type="term" value="F:tRNA (cytidine(32)/uridine(32)-2'-O)-methyltransferase activity"/>
    <property type="evidence" value="ECO:0007669"/>
    <property type="project" value="UniProtKB-EC"/>
</dbReference>
<dbReference type="AlphaFoldDB" id="A0AAD0PFV6"/>
<evidence type="ECO:0000256" key="4">
    <source>
        <dbReference type="ARBA" id="ARBA00022691"/>
    </source>
</evidence>
<dbReference type="Gene3D" id="3.40.1280.10">
    <property type="match status" value="1"/>
</dbReference>
<dbReference type="InterPro" id="IPR004384">
    <property type="entry name" value="RNA_MeTrfase_TrmJ/LasT"/>
</dbReference>
<organism evidence="7 8">
    <name type="scientific">Pseudomonas putida</name>
    <name type="common">Arthrobacter siderocapsulatus</name>
    <dbReference type="NCBI Taxonomy" id="303"/>
    <lineage>
        <taxon>Bacteria</taxon>
        <taxon>Pseudomonadati</taxon>
        <taxon>Pseudomonadota</taxon>
        <taxon>Gammaproteobacteria</taxon>
        <taxon>Pseudomonadales</taxon>
        <taxon>Pseudomonadaceae</taxon>
        <taxon>Pseudomonas</taxon>
    </lineage>
</organism>
<dbReference type="EC" id="2.1.1.200" evidence="5"/>
<name>A0AAD0PFV6_PSEPU</name>
<dbReference type="InterPro" id="IPR029028">
    <property type="entry name" value="Alpha/beta_knot_MTases"/>
</dbReference>
<dbReference type="GO" id="GO:0005829">
    <property type="term" value="C:cytosol"/>
    <property type="evidence" value="ECO:0007669"/>
    <property type="project" value="TreeGrafter"/>
</dbReference>
<dbReference type="CDD" id="cd18093">
    <property type="entry name" value="SpoU-like_TrmJ"/>
    <property type="match status" value="1"/>
</dbReference>
<dbReference type="InterPro" id="IPR029026">
    <property type="entry name" value="tRNA_m1G_MTases_N"/>
</dbReference>
<dbReference type="NCBIfam" id="TIGR00050">
    <property type="entry name" value="rRNA_methyl_1"/>
    <property type="match status" value="1"/>
</dbReference>
<dbReference type="InterPro" id="IPR001537">
    <property type="entry name" value="SpoU_MeTrfase"/>
</dbReference>
<dbReference type="Pfam" id="PF00588">
    <property type="entry name" value="SpoU_methylase"/>
    <property type="match status" value="1"/>
</dbReference>
<keyword evidence="4 5" id="KW-0949">S-adenosyl-L-methionine</keyword>
<evidence type="ECO:0000256" key="3">
    <source>
        <dbReference type="ARBA" id="ARBA00022679"/>
    </source>
</evidence>
<reference evidence="7 8" key="1">
    <citation type="submission" date="2018-06" db="EMBL/GenBank/DDBJ databases">
        <title>The genome of Pseudomonas putida NX-1, a lignin degrader.</title>
        <authorList>
            <person name="Xu Z."/>
        </authorList>
    </citation>
    <scope>NUCLEOTIDE SEQUENCE [LARGE SCALE GENOMIC DNA]</scope>
    <source>
        <strain evidence="7 8">NX-1</strain>
    </source>
</reference>
<comment type="function">
    <text evidence="5">Catalyzes the formation of 2'O-methylated cytidine (Cm32) or 2'O-methylated uridine (Um32) at position 32 in tRNA.</text>
</comment>
<dbReference type="Proteomes" id="UP000251617">
    <property type="component" value="Chromosome"/>
</dbReference>
<comment type="subcellular location">
    <subcellularLocation>
        <location evidence="5">Cytoplasm</location>
    </subcellularLocation>
</comment>
<dbReference type="GO" id="GO:0003723">
    <property type="term" value="F:RNA binding"/>
    <property type="evidence" value="ECO:0007669"/>
    <property type="project" value="InterPro"/>
</dbReference>
<dbReference type="FunFam" id="3.40.1280.10:FF:000006">
    <property type="entry name" value="Uncharacterized tRNA/rRNA methyltransferase HI_0380"/>
    <property type="match status" value="1"/>
</dbReference>
<evidence type="ECO:0000256" key="2">
    <source>
        <dbReference type="ARBA" id="ARBA00022603"/>
    </source>
</evidence>
<dbReference type="GO" id="GO:0002128">
    <property type="term" value="P:tRNA nucleoside ribose methylation"/>
    <property type="evidence" value="ECO:0007669"/>
    <property type="project" value="TreeGrafter"/>
</dbReference>
<dbReference type="Gene3D" id="1.10.8.590">
    <property type="match status" value="1"/>
</dbReference>
<evidence type="ECO:0000256" key="5">
    <source>
        <dbReference type="RuleBase" id="RU362024"/>
    </source>
</evidence>
<feature type="domain" description="tRNA/rRNA methyltransferase SpoU type" evidence="6">
    <location>
        <begin position="5"/>
        <end position="155"/>
    </location>
</feature>
<dbReference type="EMBL" id="CP030750">
    <property type="protein sequence ID" value="AXA26676.1"/>
    <property type="molecule type" value="Genomic_DNA"/>
</dbReference>
<dbReference type="NCBIfam" id="NF011694">
    <property type="entry name" value="PRK15114.1"/>
    <property type="match status" value="1"/>
</dbReference>
<dbReference type="PANTHER" id="PTHR42786:SF2">
    <property type="entry name" value="TRNA (CYTIDINE_URIDINE-2'-O-)-METHYLTRANSFERASE TRMJ"/>
    <property type="match status" value="1"/>
</dbReference>
<proteinExistence type="inferred from homology"/>
<dbReference type="RefSeq" id="WP_112899129.1">
    <property type="nucleotide sequence ID" value="NZ_CP030750.1"/>
</dbReference>
<keyword evidence="5" id="KW-0819">tRNA processing</keyword>
<evidence type="ECO:0000259" key="6">
    <source>
        <dbReference type="Pfam" id="PF00588"/>
    </source>
</evidence>
<comment type="subunit">
    <text evidence="5">Homodimer.</text>
</comment>
<dbReference type="FunFam" id="1.10.8.590:FF:000004">
    <property type="entry name" value="tRNA (cytidine/uridine/adenosine-2'-O-)-methyltransferase TrmJ"/>
    <property type="match status" value="1"/>
</dbReference>
<sequence length="252" mass="27385">MLQNIRVVLVNTSHPGNIGGAARAMKNMGLSRLVLVQPLDFPAADASARASGADDVLEGAIVVDTLEQALAGCSLAIGTSARDRSMPWPMLDPRECGVQSVARAAAGEEIALVFGREHAGLTNDELQRCHFHVHIPSNPDFSSLNLAAAVQVLAYEVRTAWLAAQGAPAKVEKVDASDELATLDEMELFYEHLEKTLVDISFLDPEKPKHLMARLRRLYGRSSVNRSEMSILRGILTETQKVARGDAHKRKD</sequence>
<evidence type="ECO:0000313" key="7">
    <source>
        <dbReference type="EMBL" id="AXA26676.1"/>
    </source>
</evidence>
<accession>A0AAD0PFV6</accession>
<comment type="catalytic activity">
    <reaction evidence="5">
        <text>cytidine(32) in tRNA + S-adenosyl-L-methionine = 2'-O-methylcytidine(32) in tRNA + S-adenosyl-L-homocysteine + H(+)</text>
        <dbReference type="Rhea" id="RHEA:42932"/>
        <dbReference type="Rhea" id="RHEA-COMP:10288"/>
        <dbReference type="Rhea" id="RHEA-COMP:10289"/>
        <dbReference type="ChEBI" id="CHEBI:15378"/>
        <dbReference type="ChEBI" id="CHEBI:57856"/>
        <dbReference type="ChEBI" id="CHEBI:59789"/>
        <dbReference type="ChEBI" id="CHEBI:74495"/>
        <dbReference type="ChEBI" id="CHEBI:82748"/>
        <dbReference type="EC" id="2.1.1.200"/>
    </reaction>
</comment>
<evidence type="ECO:0000313" key="8">
    <source>
        <dbReference type="Proteomes" id="UP000251617"/>
    </source>
</evidence>
<dbReference type="SUPFAM" id="SSF75217">
    <property type="entry name" value="alpha/beta knot"/>
    <property type="match status" value="1"/>
</dbReference>
<comment type="similarity">
    <text evidence="1">Belongs to the class IV-like SAM-binding methyltransferase superfamily. RNA methyltransferase TrmH family.</text>
</comment>
<protein>
    <recommendedName>
        <fullName evidence="5">tRNA (cytidine/uridine-2'-O-)-methyltransferase TrmJ</fullName>
        <ecNumber evidence="5">2.1.1.200</ecNumber>
    </recommendedName>
    <alternativeName>
        <fullName evidence="5">tRNA (cytidine(32)/uridine(32)-2'-O)-methyltransferase</fullName>
    </alternativeName>
    <alternativeName>
        <fullName evidence="5">tRNA Cm32/Um32 methyltransferase</fullName>
    </alternativeName>
</protein>
<comment type="catalytic activity">
    <reaction evidence="5">
        <text>uridine(32) in tRNA + S-adenosyl-L-methionine = 2'-O-methyluridine(32) in tRNA + S-adenosyl-L-homocysteine + H(+)</text>
        <dbReference type="Rhea" id="RHEA:42936"/>
        <dbReference type="Rhea" id="RHEA-COMP:10107"/>
        <dbReference type="Rhea" id="RHEA-COMP:10290"/>
        <dbReference type="ChEBI" id="CHEBI:15378"/>
        <dbReference type="ChEBI" id="CHEBI:57856"/>
        <dbReference type="ChEBI" id="CHEBI:59789"/>
        <dbReference type="ChEBI" id="CHEBI:65315"/>
        <dbReference type="ChEBI" id="CHEBI:74478"/>
        <dbReference type="EC" id="2.1.1.200"/>
    </reaction>
</comment>
<evidence type="ECO:0000256" key="1">
    <source>
        <dbReference type="ARBA" id="ARBA00007228"/>
    </source>
</evidence>
<dbReference type="PIRSF" id="PIRSF004808">
    <property type="entry name" value="LasT"/>
    <property type="match status" value="1"/>
</dbReference>
<gene>
    <name evidence="5" type="primary">trmJ</name>
    <name evidence="7" type="ORF">C1S65_22085</name>
</gene>